<evidence type="ECO:0000256" key="1">
    <source>
        <dbReference type="SAM" id="MobiDB-lite"/>
    </source>
</evidence>
<dbReference type="Proteomes" id="UP001305647">
    <property type="component" value="Unassembled WGS sequence"/>
</dbReference>
<keyword evidence="2" id="KW-0472">Membrane</keyword>
<reference evidence="3" key="1">
    <citation type="journal article" date="2023" name="Mol. Phylogenet. Evol.">
        <title>Genome-scale phylogeny and comparative genomics of the fungal order Sordariales.</title>
        <authorList>
            <person name="Hensen N."/>
            <person name="Bonometti L."/>
            <person name="Westerberg I."/>
            <person name="Brannstrom I.O."/>
            <person name="Guillou S."/>
            <person name="Cros-Aarteil S."/>
            <person name="Calhoun S."/>
            <person name="Haridas S."/>
            <person name="Kuo A."/>
            <person name="Mondo S."/>
            <person name="Pangilinan J."/>
            <person name="Riley R."/>
            <person name="LaButti K."/>
            <person name="Andreopoulos B."/>
            <person name="Lipzen A."/>
            <person name="Chen C."/>
            <person name="Yan M."/>
            <person name="Daum C."/>
            <person name="Ng V."/>
            <person name="Clum A."/>
            <person name="Steindorff A."/>
            <person name="Ohm R.A."/>
            <person name="Martin F."/>
            <person name="Silar P."/>
            <person name="Natvig D.O."/>
            <person name="Lalanne C."/>
            <person name="Gautier V."/>
            <person name="Ament-Velasquez S.L."/>
            <person name="Kruys A."/>
            <person name="Hutchinson M.I."/>
            <person name="Powell A.J."/>
            <person name="Barry K."/>
            <person name="Miller A.N."/>
            <person name="Grigoriev I.V."/>
            <person name="Debuchy R."/>
            <person name="Gladieux P."/>
            <person name="Hiltunen Thoren M."/>
            <person name="Johannesson H."/>
        </authorList>
    </citation>
    <scope>NUCLEOTIDE SEQUENCE</scope>
    <source>
        <strain evidence="3">CBS 757.83</strain>
    </source>
</reference>
<feature type="compositionally biased region" description="Low complexity" evidence="1">
    <location>
        <begin position="38"/>
        <end position="67"/>
    </location>
</feature>
<evidence type="ECO:0000313" key="3">
    <source>
        <dbReference type="EMBL" id="KAK4096542.1"/>
    </source>
</evidence>
<evidence type="ECO:0000256" key="2">
    <source>
        <dbReference type="SAM" id="Phobius"/>
    </source>
</evidence>
<sequence length="303" mass="32739">MDDDDIYQYYQAIYDSRYVTYDTPNPDPIPENPYRHLSSPSYSPSSSSFTTSTTTSTTSTTSTTTTPTTIPISTLHNLSLLTALLLTLLAHRDLAARLLYWLLRALKTSNSSNNNFPPVPAALRAPPNGQSTPYGATLHALRYETARNVAAARLALGAYAGAFVLLGMVLPPLSLDGSSGTEIVIGRVVVPAGVAYLYLAAFCAAVRWWVWGGGVVVATGRFCWRTAVEVAGEVGGYWGGVFMRYWRVVFVGGVGWVCLSVAREVDWDEIFSETAGAVLLLCAEVVYLSGDVVSDMARGRWAA</sequence>
<dbReference type="EMBL" id="MU863709">
    <property type="protein sequence ID" value="KAK4096542.1"/>
    <property type="molecule type" value="Genomic_DNA"/>
</dbReference>
<accession>A0AAN6PRE8</accession>
<evidence type="ECO:0000313" key="4">
    <source>
        <dbReference type="Proteomes" id="UP001305647"/>
    </source>
</evidence>
<dbReference type="AlphaFoldDB" id="A0AAN6PRE8"/>
<feature type="transmembrane region" description="Helical" evidence="2">
    <location>
        <begin position="195"/>
        <end position="224"/>
    </location>
</feature>
<reference evidence="3" key="2">
    <citation type="submission" date="2023-05" db="EMBL/GenBank/DDBJ databases">
        <authorList>
            <consortium name="Lawrence Berkeley National Laboratory"/>
            <person name="Steindorff A."/>
            <person name="Hensen N."/>
            <person name="Bonometti L."/>
            <person name="Westerberg I."/>
            <person name="Brannstrom I.O."/>
            <person name="Guillou S."/>
            <person name="Cros-Aarteil S."/>
            <person name="Calhoun S."/>
            <person name="Haridas S."/>
            <person name="Kuo A."/>
            <person name="Mondo S."/>
            <person name="Pangilinan J."/>
            <person name="Riley R."/>
            <person name="Labutti K."/>
            <person name="Andreopoulos B."/>
            <person name="Lipzen A."/>
            <person name="Chen C."/>
            <person name="Yanf M."/>
            <person name="Daum C."/>
            <person name="Ng V."/>
            <person name="Clum A."/>
            <person name="Ohm R."/>
            <person name="Martin F."/>
            <person name="Silar P."/>
            <person name="Natvig D."/>
            <person name="Lalanne C."/>
            <person name="Gautier V."/>
            <person name="Ament-Velasquez S.L."/>
            <person name="Kruys A."/>
            <person name="Hutchinson M.I."/>
            <person name="Powell A.J."/>
            <person name="Barry K."/>
            <person name="Miller A.N."/>
            <person name="Grigoriev I.V."/>
            <person name="Debuchy R."/>
            <person name="Gladieux P."/>
            <person name="Thoren M.H."/>
            <person name="Johannesson H."/>
        </authorList>
    </citation>
    <scope>NUCLEOTIDE SEQUENCE</scope>
    <source>
        <strain evidence="3">CBS 757.83</strain>
    </source>
</reference>
<name>A0AAN6PRE8_9PEZI</name>
<keyword evidence="4" id="KW-1185">Reference proteome</keyword>
<keyword evidence="2" id="KW-0812">Transmembrane</keyword>
<comment type="caution">
    <text evidence="3">The sequence shown here is derived from an EMBL/GenBank/DDBJ whole genome shotgun (WGS) entry which is preliminary data.</text>
</comment>
<organism evidence="3 4">
    <name type="scientific">Parathielavia hyrcaniae</name>
    <dbReference type="NCBI Taxonomy" id="113614"/>
    <lineage>
        <taxon>Eukaryota</taxon>
        <taxon>Fungi</taxon>
        <taxon>Dikarya</taxon>
        <taxon>Ascomycota</taxon>
        <taxon>Pezizomycotina</taxon>
        <taxon>Sordariomycetes</taxon>
        <taxon>Sordariomycetidae</taxon>
        <taxon>Sordariales</taxon>
        <taxon>Chaetomiaceae</taxon>
        <taxon>Parathielavia</taxon>
    </lineage>
</organism>
<feature type="region of interest" description="Disordered" evidence="1">
    <location>
        <begin position="21"/>
        <end position="67"/>
    </location>
</feature>
<protein>
    <submittedName>
        <fullName evidence="3">Uncharacterized protein</fullName>
    </submittedName>
</protein>
<gene>
    <name evidence="3" type="ORF">N658DRAFT_480520</name>
</gene>
<feature type="transmembrane region" description="Helical" evidence="2">
    <location>
        <begin position="154"/>
        <end position="175"/>
    </location>
</feature>
<proteinExistence type="predicted"/>
<keyword evidence="2" id="KW-1133">Transmembrane helix</keyword>